<dbReference type="PANTHER" id="PTHR45586:SF1">
    <property type="entry name" value="LIPOPOLYSACCHARIDE ASSEMBLY PROTEIN B"/>
    <property type="match status" value="1"/>
</dbReference>
<keyword evidence="6" id="KW-1185">Reference proteome</keyword>
<dbReference type="PANTHER" id="PTHR45586">
    <property type="entry name" value="TPR REPEAT-CONTAINING PROTEIN PA4667"/>
    <property type="match status" value="1"/>
</dbReference>
<keyword evidence="2 3" id="KW-0802">TPR repeat</keyword>
<evidence type="ECO:0000256" key="2">
    <source>
        <dbReference type="ARBA" id="ARBA00022803"/>
    </source>
</evidence>
<dbReference type="SMART" id="SM00028">
    <property type="entry name" value="TPR"/>
    <property type="match status" value="7"/>
</dbReference>
<dbReference type="InterPro" id="IPR011990">
    <property type="entry name" value="TPR-like_helical_dom_sf"/>
</dbReference>
<proteinExistence type="predicted"/>
<dbReference type="AlphaFoldDB" id="A0A5C1AHS7"/>
<dbReference type="Proteomes" id="UP000324974">
    <property type="component" value="Chromosome"/>
</dbReference>
<accession>A0A5C1AHS7</accession>
<dbReference type="PROSITE" id="PS50005">
    <property type="entry name" value="TPR"/>
    <property type="match status" value="1"/>
</dbReference>
<dbReference type="InterPro" id="IPR051012">
    <property type="entry name" value="CellSynth/LPSAsmb/PSIAsmb"/>
</dbReference>
<evidence type="ECO:0000256" key="3">
    <source>
        <dbReference type="PROSITE-ProRule" id="PRU00339"/>
    </source>
</evidence>
<feature type="repeat" description="TPR" evidence="3">
    <location>
        <begin position="244"/>
        <end position="277"/>
    </location>
</feature>
<sequence>MWRNVAGVFVFSLVARGADQPPPVRVPAQPLSTAEESKRQALANFGTARLRQRSDNTLAAAKRLETAAKLDPAAVTPRRELVSVYADLGRDAAAIRTARDVLKADPQDADIAHHLAKLLFEVKRYPEAAEVLTAAVDSPRLANRATKKLAMRTDLARCRERANDAAGTEAAWQAVRELLRAEQHQLLKEGFTAAELDHQAATAAEKHGRSLIARKQFDAAADAFRTARDLYTDVKRANDRAGAARLHRNLAELFAAKGDAAESVKQFEAYLAFKPRDAATYERYAEQLRAAGRDSVVKLRAIAYDGPAAAKWVMLAELARTPTGFGEANVQFAELAKLTADADFFRILVRTYAAADTSGAGLLDIAESLFPAAEAEVRRKPPTVSAADAARRQAFAKALVESPALALKMTRAARLGSGTPRSPELWELLAWACGRAGRPEEVEAALTAALTGARDDGSLRTFQRLYHHLTAQRKWQAALDLCDRSQAFGTKLVSFYRAMPLAEIGRGEDAMKALAVAQLDNAFPSRREKLHVLDILGRYDEMLKECDAAMSEFTTPAEVHSLRYQRAQAYLGLKQFAEAEAELRGLLEDDPDDVLALNNLGYNLAEQNRKLDDAERLVRRAIEIDTDERAKAGEPSTDHAAYLDSLAWVLFRKGKLKDARDLLEKAVLLPEGLNDPTVWDHLGDAAFRLGDTVRAKEAWTAAAEQYKTTHMGRHLGRRDEVLRKLKRID</sequence>
<dbReference type="Gene3D" id="1.25.40.10">
    <property type="entry name" value="Tetratricopeptide repeat domain"/>
    <property type="match status" value="4"/>
</dbReference>
<dbReference type="Pfam" id="PF13432">
    <property type="entry name" value="TPR_16"/>
    <property type="match status" value="3"/>
</dbReference>
<evidence type="ECO:0000256" key="1">
    <source>
        <dbReference type="ARBA" id="ARBA00022737"/>
    </source>
</evidence>
<reference evidence="6" key="1">
    <citation type="submission" date="2019-08" db="EMBL/GenBank/DDBJ databases">
        <title>Limnoglobus roseus gen. nov., sp. nov., a novel freshwater planctomycete with a giant genome from the family Gemmataceae.</title>
        <authorList>
            <person name="Kulichevskaya I.S."/>
            <person name="Naumoff D.G."/>
            <person name="Miroshnikov K."/>
            <person name="Ivanova A."/>
            <person name="Philippov D.A."/>
            <person name="Hakobyan A."/>
            <person name="Rijpstra I.C."/>
            <person name="Sinninghe Damste J.S."/>
            <person name="Liesack W."/>
            <person name="Dedysh S.N."/>
        </authorList>
    </citation>
    <scope>NUCLEOTIDE SEQUENCE [LARGE SCALE GENOMIC DNA]</scope>
    <source>
        <strain evidence="6">PX52</strain>
    </source>
</reference>
<organism evidence="5 6">
    <name type="scientific">Limnoglobus roseus</name>
    <dbReference type="NCBI Taxonomy" id="2598579"/>
    <lineage>
        <taxon>Bacteria</taxon>
        <taxon>Pseudomonadati</taxon>
        <taxon>Planctomycetota</taxon>
        <taxon>Planctomycetia</taxon>
        <taxon>Gemmatales</taxon>
        <taxon>Gemmataceae</taxon>
        <taxon>Limnoglobus</taxon>
    </lineage>
</organism>
<keyword evidence="1" id="KW-0677">Repeat</keyword>
<evidence type="ECO:0000313" key="5">
    <source>
        <dbReference type="EMBL" id="QEL16518.1"/>
    </source>
</evidence>
<gene>
    <name evidence="5" type="ORF">PX52LOC_03477</name>
</gene>
<dbReference type="InterPro" id="IPR019734">
    <property type="entry name" value="TPR_rpt"/>
</dbReference>
<protein>
    <submittedName>
        <fullName evidence="5">Tetratricopeptide repeat protein</fullName>
    </submittedName>
</protein>
<keyword evidence="4" id="KW-0175">Coiled coil</keyword>
<evidence type="ECO:0000313" key="6">
    <source>
        <dbReference type="Proteomes" id="UP000324974"/>
    </source>
</evidence>
<dbReference type="EMBL" id="CP042425">
    <property type="protein sequence ID" value="QEL16518.1"/>
    <property type="molecule type" value="Genomic_DNA"/>
</dbReference>
<evidence type="ECO:0000256" key="4">
    <source>
        <dbReference type="SAM" id="Coils"/>
    </source>
</evidence>
<dbReference type="SUPFAM" id="SSF48452">
    <property type="entry name" value="TPR-like"/>
    <property type="match status" value="2"/>
</dbReference>
<name>A0A5C1AHS7_9BACT</name>
<feature type="coiled-coil region" evidence="4">
    <location>
        <begin position="597"/>
        <end position="624"/>
    </location>
</feature>
<dbReference type="KEGG" id="lrs:PX52LOC_03477"/>